<name>A0A1F5LYA6_PENAI</name>
<evidence type="ECO:0000313" key="2">
    <source>
        <dbReference type="EMBL" id="OGE58105.1"/>
    </source>
</evidence>
<evidence type="ECO:0008006" key="4">
    <source>
        <dbReference type="Google" id="ProtNLM"/>
    </source>
</evidence>
<feature type="compositionally biased region" description="Polar residues" evidence="1">
    <location>
        <begin position="125"/>
        <end position="136"/>
    </location>
</feature>
<dbReference type="AlphaFoldDB" id="A0A1F5LYA6"/>
<dbReference type="EMBL" id="LXJU01000001">
    <property type="protein sequence ID" value="OGE58105.1"/>
    <property type="molecule type" value="Genomic_DNA"/>
</dbReference>
<feature type="compositionally biased region" description="Polar residues" evidence="1">
    <location>
        <begin position="156"/>
        <end position="177"/>
    </location>
</feature>
<feature type="compositionally biased region" description="Polar residues" evidence="1">
    <location>
        <begin position="232"/>
        <end position="253"/>
    </location>
</feature>
<feature type="region of interest" description="Disordered" evidence="1">
    <location>
        <begin position="479"/>
        <end position="519"/>
    </location>
</feature>
<keyword evidence="3" id="KW-1185">Reference proteome</keyword>
<organism evidence="2 3">
    <name type="scientific">Penicillium arizonense</name>
    <dbReference type="NCBI Taxonomy" id="1835702"/>
    <lineage>
        <taxon>Eukaryota</taxon>
        <taxon>Fungi</taxon>
        <taxon>Dikarya</taxon>
        <taxon>Ascomycota</taxon>
        <taxon>Pezizomycotina</taxon>
        <taxon>Eurotiomycetes</taxon>
        <taxon>Eurotiomycetidae</taxon>
        <taxon>Eurotiales</taxon>
        <taxon>Aspergillaceae</taxon>
        <taxon>Penicillium</taxon>
    </lineage>
</organism>
<feature type="compositionally biased region" description="Polar residues" evidence="1">
    <location>
        <begin position="271"/>
        <end position="296"/>
    </location>
</feature>
<feature type="compositionally biased region" description="Basic and acidic residues" evidence="1">
    <location>
        <begin position="360"/>
        <end position="369"/>
    </location>
</feature>
<feature type="compositionally biased region" description="Polar residues" evidence="1">
    <location>
        <begin position="184"/>
        <end position="212"/>
    </location>
</feature>
<feature type="region of interest" description="Disordered" evidence="1">
    <location>
        <begin position="555"/>
        <end position="661"/>
    </location>
</feature>
<dbReference type="GeneID" id="34571287"/>
<feature type="compositionally biased region" description="Polar residues" evidence="1">
    <location>
        <begin position="402"/>
        <end position="413"/>
    </location>
</feature>
<comment type="caution">
    <text evidence="2">The sequence shown here is derived from an EMBL/GenBank/DDBJ whole genome shotgun (WGS) entry which is preliminary data.</text>
</comment>
<sequence>MSDNNPHHPGVRSLLAKFEGQSPITSPPSRGRSPAASDTSGTARQLSRVRASFVNVEGALQSNPASPLRKTSGRSDSPGIFGPKINSVNVESSRQNMASPTPASHLEHTENPNLAQIMAEGRPETLQTKRQPNITAQEPPAHSETAPQSPDAPKTGSASAKSRSTTSETPSQKSNASIKRKPSSVGSTTANKPSTTATSTGGQRSQNNTSKPSAREVAKERSNSLAHKPSRVSLNPKTTARPTRGSTPVETSKPSTATSRSTRQSTAPTQAPTNPASTGASTRTTNTLTRKPSTLKSAVGAQPPATTSTGVRRQSSRPSLPSQPANERPSSRTSDVHTTKPVNEGFLARMMRPTASSANKSHEKTDVKPVPKTTAASKAPRHSIGGRVHERAAPHSKHKTTTLRPQSERSQAANKAPVREHPLPQKKQESEKENLVEPTPVSSKEPVTVEKTEAAAVEQPEAIAKPVEEVAAPIQAAKPIEATSTFEPVDKSAEVSKPVVEAPSEPIEPEGKVETEAEVEASIEVQPVAEAEAPTEAEVEAPVEAIESIPEVVEEEQAVETTATPEVADASPAQAGETVEEPKASGPTPAEVEGAEQKTVIPEPGLNQWLAAPSGPKFEAPEKEETVPAKYTTIPETSAEPEKSAEVKPTEVKPATEAESSNVALDITTLALN</sequence>
<proteinExistence type="predicted"/>
<feature type="compositionally biased region" description="Low complexity" evidence="1">
    <location>
        <begin position="559"/>
        <end position="568"/>
    </location>
</feature>
<dbReference type="RefSeq" id="XP_022493528.1">
    <property type="nucleotide sequence ID" value="XM_022626553.1"/>
</dbReference>
<protein>
    <recommendedName>
        <fullName evidence="4">Mucin-7</fullName>
    </recommendedName>
</protein>
<feature type="compositionally biased region" description="Low complexity" evidence="1">
    <location>
        <begin position="312"/>
        <end position="324"/>
    </location>
</feature>
<feature type="compositionally biased region" description="Low complexity" evidence="1">
    <location>
        <begin position="254"/>
        <end position="270"/>
    </location>
</feature>
<dbReference type="Proteomes" id="UP000177622">
    <property type="component" value="Unassembled WGS sequence"/>
</dbReference>
<accession>A0A1F5LYA6</accession>
<evidence type="ECO:0000256" key="1">
    <source>
        <dbReference type="SAM" id="MobiDB-lite"/>
    </source>
</evidence>
<feature type="compositionally biased region" description="Polar residues" evidence="1">
    <location>
        <begin position="86"/>
        <end position="102"/>
    </location>
</feature>
<reference evidence="2 3" key="1">
    <citation type="journal article" date="2016" name="Sci. Rep.">
        <title>Penicillium arizonense, a new, genome sequenced fungal species, reveals a high chemical diversity in secreted metabolites.</title>
        <authorList>
            <person name="Grijseels S."/>
            <person name="Nielsen J.C."/>
            <person name="Randelovic M."/>
            <person name="Nielsen J."/>
            <person name="Nielsen K.F."/>
            <person name="Workman M."/>
            <person name="Frisvad J.C."/>
        </authorList>
    </citation>
    <scope>NUCLEOTIDE SEQUENCE [LARGE SCALE GENOMIC DNA]</scope>
    <source>
        <strain evidence="2 3">CBS 141311</strain>
    </source>
</reference>
<feature type="compositionally biased region" description="Basic and acidic residues" evidence="1">
    <location>
        <begin position="640"/>
        <end position="656"/>
    </location>
</feature>
<dbReference type="OrthoDB" id="3600083at2759"/>
<dbReference type="STRING" id="1835702.A0A1F5LYA6"/>
<feature type="region of interest" description="Disordered" evidence="1">
    <location>
        <begin position="1"/>
        <end position="466"/>
    </location>
</feature>
<feature type="compositionally biased region" description="Basic and acidic residues" evidence="1">
    <location>
        <begin position="417"/>
        <end position="435"/>
    </location>
</feature>
<gene>
    <name evidence="2" type="ORF">PENARI_c001G05407</name>
</gene>
<feature type="compositionally biased region" description="Low complexity" evidence="1">
    <location>
        <begin position="27"/>
        <end position="37"/>
    </location>
</feature>
<evidence type="ECO:0000313" key="3">
    <source>
        <dbReference type="Proteomes" id="UP000177622"/>
    </source>
</evidence>
<feature type="compositionally biased region" description="Basic and acidic residues" evidence="1">
    <location>
        <begin position="213"/>
        <end position="222"/>
    </location>
</feature>